<dbReference type="Pfam" id="PF01425">
    <property type="entry name" value="Amidase"/>
    <property type="match status" value="1"/>
</dbReference>
<dbReference type="InterPro" id="IPR000120">
    <property type="entry name" value="Amidase"/>
</dbReference>
<evidence type="ECO:0000313" key="3">
    <source>
        <dbReference type="Proteomes" id="UP000216020"/>
    </source>
</evidence>
<dbReference type="GO" id="GO:0016787">
    <property type="term" value="F:hydrolase activity"/>
    <property type="evidence" value="ECO:0007669"/>
    <property type="project" value="UniProtKB-KW"/>
</dbReference>
<sequence>MTAPVFSATEMARRVREGDVRAVDLAAASLAAIEARNPALNAYTGVTAERALAEAAEIDARRARGERLPPLAGVPYAVKNLFDVQGVTTLCGGRVHADEPPAASDATAVARLRAAGAVLTGTLNMDEHAYGFTTENSHYGVTRNPHDAARVAGGSSGGSGAAVGAGLVPLALGTDTNGSVRVPAALCGVFGIKPTYGRLGRGGVYPFVFSLDHVGALGACANDLALACAAMQGVDARDPATYPAPGPLAPLPGLPAGLRVAVLDAWFERWAGPSAWRAVDLAASALGARARATLHGAERARSAAFLITGAEGGALHRAGLRARYDAYEPHSRDRLLAGGLLPAAWVSDAQRARRDVHEEAMRLFDRHDLLLAAATPVAAPLAGAATFDLHGQSLPARASLGLLTQPISCLGLPVCTVPVWPDGPGGLPLGVQLIAAPGRDDLCLAAGAALEHAGVARLDAPASA</sequence>
<name>A0A261RZZ1_9BORD</name>
<dbReference type="Proteomes" id="UP000216020">
    <property type="component" value="Unassembled WGS sequence"/>
</dbReference>
<evidence type="ECO:0000313" key="2">
    <source>
        <dbReference type="EMBL" id="OZI30659.1"/>
    </source>
</evidence>
<dbReference type="PANTHER" id="PTHR11895">
    <property type="entry name" value="TRANSAMIDASE"/>
    <property type="match status" value="1"/>
</dbReference>
<dbReference type="RefSeq" id="WP_094855083.1">
    <property type="nucleotide sequence ID" value="NZ_NEVM01000005.1"/>
</dbReference>
<dbReference type="InterPro" id="IPR023631">
    <property type="entry name" value="Amidase_dom"/>
</dbReference>
<evidence type="ECO:0000259" key="1">
    <source>
        <dbReference type="Pfam" id="PF01425"/>
    </source>
</evidence>
<dbReference type="Gene3D" id="3.90.1300.10">
    <property type="entry name" value="Amidase signature (AS) domain"/>
    <property type="match status" value="1"/>
</dbReference>
<dbReference type="EMBL" id="NEVM01000005">
    <property type="protein sequence ID" value="OZI30659.1"/>
    <property type="molecule type" value="Genomic_DNA"/>
</dbReference>
<gene>
    <name evidence="2" type="ORF">CAL29_21940</name>
</gene>
<reference evidence="3" key="1">
    <citation type="submission" date="2017-05" db="EMBL/GenBank/DDBJ databases">
        <title>Complete and WGS of Bordetella genogroups.</title>
        <authorList>
            <person name="Spilker T."/>
            <person name="Lipuma J."/>
        </authorList>
    </citation>
    <scope>NUCLEOTIDE SEQUENCE [LARGE SCALE GENOMIC DNA]</scope>
    <source>
        <strain evidence="3">AU16122</strain>
    </source>
</reference>
<dbReference type="PANTHER" id="PTHR11895:SF172">
    <property type="entry name" value="GLUTAMYL-TRNA(GLN) AMIDOTRANSFERASE"/>
    <property type="match status" value="1"/>
</dbReference>
<dbReference type="AlphaFoldDB" id="A0A261RZZ1"/>
<organism evidence="2 3">
    <name type="scientific">Bordetella genomosp. 10</name>
    <dbReference type="NCBI Taxonomy" id="1416804"/>
    <lineage>
        <taxon>Bacteria</taxon>
        <taxon>Pseudomonadati</taxon>
        <taxon>Pseudomonadota</taxon>
        <taxon>Betaproteobacteria</taxon>
        <taxon>Burkholderiales</taxon>
        <taxon>Alcaligenaceae</taxon>
        <taxon>Bordetella</taxon>
    </lineage>
</organism>
<dbReference type="NCBIfam" id="NF006631">
    <property type="entry name" value="PRK09201.1"/>
    <property type="match status" value="1"/>
</dbReference>
<feature type="domain" description="Amidase" evidence="1">
    <location>
        <begin position="25"/>
        <end position="444"/>
    </location>
</feature>
<keyword evidence="2" id="KW-0378">Hydrolase</keyword>
<dbReference type="InterPro" id="IPR014087">
    <property type="entry name" value="Carboxybiuret_hydro_AtzE"/>
</dbReference>
<accession>A0A261RZZ1</accession>
<proteinExistence type="predicted"/>
<dbReference type="NCBIfam" id="TIGR02715">
    <property type="entry name" value="amido_AtzE"/>
    <property type="match status" value="1"/>
</dbReference>
<keyword evidence="3" id="KW-1185">Reference proteome</keyword>
<comment type="caution">
    <text evidence="2">The sequence shown here is derived from an EMBL/GenBank/DDBJ whole genome shotgun (WGS) entry which is preliminary data.</text>
</comment>
<protein>
    <submittedName>
        <fullName evidence="2">AtzE family amidohydrolase</fullName>
    </submittedName>
</protein>
<dbReference type="InterPro" id="IPR036928">
    <property type="entry name" value="AS_sf"/>
</dbReference>
<dbReference type="SUPFAM" id="SSF75304">
    <property type="entry name" value="Amidase signature (AS) enzymes"/>
    <property type="match status" value="1"/>
</dbReference>
<dbReference type="OrthoDB" id="112488at2"/>